<proteinExistence type="predicted"/>
<accession>G3HCW8</accession>
<dbReference type="EMBL" id="JH000286">
    <property type="protein sequence ID" value="EGW00604.1"/>
    <property type="molecule type" value="Genomic_DNA"/>
</dbReference>
<reference evidence="3" key="1">
    <citation type="journal article" date="2011" name="Nat. Biotechnol.">
        <title>The genomic sequence of the Chinese hamster ovary (CHO)-K1 cell line.</title>
        <authorList>
            <person name="Xu X."/>
            <person name="Nagarajan H."/>
            <person name="Lewis N.E."/>
            <person name="Pan S."/>
            <person name="Cai Z."/>
            <person name="Liu X."/>
            <person name="Chen W."/>
            <person name="Xie M."/>
            <person name="Wang W."/>
            <person name="Hammond S."/>
            <person name="Andersen M.R."/>
            <person name="Neff N."/>
            <person name="Passarelli B."/>
            <person name="Koh W."/>
            <person name="Fan H.C."/>
            <person name="Wang J."/>
            <person name="Gui Y."/>
            <person name="Lee K.H."/>
            <person name="Betenbaugh M.J."/>
            <person name="Quake S.R."/>
            <person name="Famili I."/>
            <person name="Palsson B.O."/>
            <person name="Wang J."/>
        </authorList>
    </citation>
    <scope>NUCLEOTIDE SEQUENCE [LARGE SCALE GENOMIC DNA]</scope>
    <source>
        <strain evidence="3">CHO K1 cell line</strain>
    </source>
</reference>
<sequence length="134" mass="13723">MQPENRASSPRQQAGVRELDSGRGNPPQFLPSIHIRAQEEVGPVQSWGGELGARNSGWQARSQGAPGPPRRLVRTSLDCHPRGPPGGLAQPGGTALGLSPVPPGWVGPSLAGSRLPAGLGRTLPPARQGAEGAG</sequence>
<protein>
    <submittedName>
        <fullName evidence="2">Uncharacterized protein</fullName>
    </submittedName>
</protein>
<gene>
    <name evidence="2" type="ORF">I79_008336</name>
</gene>
<evidence type="ECO:0000256" key="1">
    <source>
        <dbReference type="SAM" id="MobiDB-lite"/>
    </source>
</evidence>
<dbReference type="InParanoid" id="G3HCW8"/>
<feature type="compositionally biased region" description="Polar residues" evidence="1">
    <location>
        <begin position="1"/>
        <end position="12"/>
    </location>
</feature>
<feature type="region of interest" description="Disordered" evidence="1">
    <location>
        <begin position="1"/>
        <end position="134"/>
    </location>
</feature>
<organism evidence="2 3">
    <name type="scientific">Cricetulus griseus</name>
    <name type="common">Chinese hamster</name>
    <name type="synonym">Cricetulus barabensis griseus</name>
    <dbReference type="NCBI Taxonomy" id="10029"/>
    <lineage>
        <taxon>Eukaryota</taxon>
        <taxon>Metazoa</taxon>
        <taxon>Chordata</taxon>
        <taxon>Craniata</taxon>
        <taxon>Vertebrata</taxon>
        <taxon>Euteleostomi</taxon>
        <taxon>Mammalia</taxon>
        <taxon>Eutheria</taxon>
        <taxon>Euarchontoglires</taxon>
        <taxon>Glires</taxon>
        <taxon>Rodentia</taxon>
        <taxon>Myomorpha</taxon>
        <taxon>Muroidea</taxon>
        <taxon>Cricetidae</taxon>
        <taxon>Cricetinae</taxon>
        <taxon>Cricetulus</taxon>
    </lineage>
</organism>
<dbReference type="AlphaFoldDB" id="G3HCW8"/>
<evidence type="ECO:0000313" key="3">
    <source>
        <dbReference type="Proteomes" id="UP000001075"/>
    </source>
</evidence>
<name>G3HCW8_CRIGR</name>
<dbReference type="Proteomes" id="UP000001075">
    <property type="component" value="Unassembled WGS sequence"/>
</dbReference>
<evidence type="ECO:0000313" key="2">
    <source>
        <dbReference type="EMBL" id="EGW00604.1"/>
    </source>
</evidence>